<evidence type="ECO:0000313" key="9">
    <source>
        <dbReference type="Proteomes" id="UP000315295"/>
    </source>
</evidence>
<dbReference type="InterPro" id="IPR004176">
    <property type="entry name" value="Clp_R_N"/>
</dbReference>
<dbReference type="Pfam" id="PF07724">
    <property type="entry name" value="AAA_2"/>
    <property type="match status" value="1"/>
</dbReference>
<protein>
    <recommendedName>
        <fullName evidence="7">Clp R domain-containing protein</fullName>
    </recommendedName>
</protein>
<evidence type="ECO:0000256" key="6">
    <source>
        <dbReference type="SAM" id="MobiDB-lite"/>
    </source>
</evidence>
<keyword evidence="3" id="KW-0805">Transcription regulation</keyword>
<dbReference type="PANTHER" id="PTHR43572">
    <property type="entry name" value="CHAPERONE PROTEIN CLPD, CHLOROPLASTIC"/>
    <property type="match status" value="1"/>
</dbReference>
<evidence type="ECO:0000259" key="7">
    <source>
        <dbReference type="PROSITE" id="PS51903"/>
    </source>
</evidence>
<dbReference type="InterPro" id="IPR019557">
    <property type="entry name" value="AminoTfrase-like_pln_mobile"/>
</dbReference>
<dbReference type="GO" id="GO:0016887">
    <property type="term" value="F:ATP hydrolysis activity"/>
    <property type="evidence" value="ECO:0007669"/>
    <property type="project" value="InterPro"/>
</dbReference>
<keyword evidence="4" id="KW-0804">Transcription</keyword>
<gene>
    <name evidence="8" type="ORF">C1H46_038482</name>
</gene>
<dbReference type="Pfam" id="PF10536">
    <property type="entry name" value="PMD"/>
    <property type="match status" value="1"/>
</dbReference>
<dbReference type="Pfam" id="PF23569">
    <property type="entry name" value="NBD_SMAX1"/>
    <property type="match status" value="1"/>
</dbReference>
<comment type="caution">
    <text evidence="8">The sequence shown here is derived from an EMBL/GenBank/DDBJ whole genome shotgun (WGS) entry which is preliminary data.</text>
</comment>
<evidence type="ECO:0000256" key="5">
    <source>
        <dbReference type="PROSITE-ProRule" id="PRU01251"/>
    </source>
</evidence>
<keyword evidence="2 5" id="KW-0677">Repeat</keyword>
<evidence type="ECO:0000256" key="4">
    <source>
        <dbReference type="ARBA" id="ARBA00023163"/>
    </source>
</evidence>
<sequence>MPTPVTVARQCLTAEAANALDEAVAVARRRGHGQTTSLHAISALLSLPSSALRDACARARNSAYPPRLQFKALELCLSVSLDRVSSTQLADDPPVSNSLMAAIKRSQANQRRQPENYHLYHQLSQQSSISAIKVELQHLILSILDDPVVSRVFAEAGFRSSEIKLAILRPFPQILRYPRSRGHHPLFLCNLAEYPDTGHPTRSVLTDGDENSRRIGEVLGRNRGRNPLLVGVYAHDALKSFVEALEKKDGGVLPAELSGLSVVSAENDVSKFIAEDYDKGSVSLRFGEVGRRAEQSLGPGIVVNIGDLKAFVAENAVADSVSHVVAEVTRLLEVQRGKVWLIGATASYGSYLKFVGRFPSVEKDWDLQLLPITSLRAASMAESYPRSSLMESFVPFGGFFSAPSDLKLPISCSYQCLPRNHQRNKISEQEACSVPMGGITASVAGQPQASLPSWLQMAPLCTNKGSDMKTKDDGVLLSAKVSGLQKKWDDKCQHLHDSRPLPEANFFPTMVGFQSPVEKCNHDNTTNISSQKIECKIADSCMPADVQTQSSLPPKAKNDSFSSEVWEKTSKDEDLESAGLRSPCLSNSTVVDGSQTSTTSAASVTTDLGLGICSSPASNTPKKPPDLNPAVQQDILGCFSSNIDLVNGNLYSTRSSSSSSPDNHGQFDPSDVKMLFRALLERVGWQTDAVSVISRRIANCRSRSAKFCGASHRRDVWFNFTGPDRYGKKKIALALAEVLYGNQEQLICADLNSQDGMIHSDTNFDCPVVNGYDVRFRGKTVIDYVAGELCKKPLSIVFLENVDKVDVVTQNSLSLALLTGKFSDSHGRQVSTNNAIFVTTSTFSKGCSILSSTKGLSNYSEERILQAKERPVQIAIECASEDSSRSQNWRASTNQHFLNKRKLVGVNELLEQHEVSEMPKRANKTSTRYLDLNLPAEENAVENTDDGSSENDYLSENSKSSLQDFLDQVHETVVFKPVDFDALAEKISREIKNSFQKLVDSECLLEIDSEVVEQLLAAVYLSDRSRVVENWVEQVLSRAFAEVQKRHNSHRITTVKLKTCGGIWLEHRAPKTYLAPSIVLYGTSFKGFIPFVKENFRASSSRADRDQEHMYFLLYWLNKHIFPNKSKGVKVEWIPLVEALHNFDDVATGQFLLSHLYHLLFEMTQGEPFETNLNGPIWMIQTWLQWYLPEFRAANLEFPEGVAPARILAEAAPIDHSTFACFYFFKVCRTRSDLEWGASVLRRYPWFSDQTFQDAPEEYVTSFCREKFISCIQSRDMAWGVRGNRYDQGLEVYHPNFCSRQLGFRQTIPIPFFDSVHGGTSFRLVSPSEATFKAAQRSLEVMSQAAQKSIILNFECNSLFSSWWEDKWTKKYGGDLRETHDRLFGQLSLKSYPSSGELENWKEMIQEKNRVLLIGISSSCLDSITLLSNPF</sequence>
<dbReference type="Gene3D" id="3.40.50.300">
    <property type="entry name" value="P-loop containing nucleotide triphosphate hydrolases"/>
    <property type="match status" value="1"/>
</dbReference>
<accession>A0A540KP56</accession>
<feature type="domain" description="Clp R" evidence="7">
    <location>
        <begin position="8"/>
        <end position="173"/>
    </location>
</feature>
<dbReference type="InterPro" id="IPR003959">
    <property type="entry name" value="ATPase_AAA_core"/>
</dbReference>
<dbReference type="InterPro" id="IPR051650">
    <property type="entry name" value="SL_signaling_regulator"/>
</dbReference>
<dbReference type="InterPro" id="IPR058680">
    <property type="entry name" value="NBD_SMAX1-like"/>
</dbReference>
<reference evidence="8 9" key="1">
    <citation type="journal article" date="2019" name="G3 (Bethesda)">
        <title>Sequencing of a Wild Apple (Malus baccata) Genome Unravels the Differences Between Cultivated and Wild Apple Species Regarding Disease Resistance and Cold Tolerance.</title>
        <authorList>
            <person name="Chen X."/>
        </authorList>
    </citation>
    <scope>NUCLEOTIDE SEQUENCE [LARGE SCALE GENOMIC DNA]</scope>
    <source>
        <strain evidence="9">cv. Shandingzi</strain>
        <tissue evidence="8">Leaves</tissue>
    </source>
</reference>
<name>A0A540KP56_MALBA</name>
<dbReference type="GO" id="GO:0005524">
    <property type="term" value="F:ATP binding"/>
    <property type="evidence" value="ECO:0007669"/>
    <property type="project" value="InterPro"/>
</dbReference>
<evidence type="ECO:0000256" key="1">
    <source>
        <dbReference type="ARBA" id="ARBA00008675"/>
    </source>
</evidence>
<dbReference type="SUPFAM" id="SSF81923">
    <property type="entry name" value="Double Clp-N motif"/>
    <property type="match status" value="1"/>
</dbReference>
<keyword evidence="9" id="KW-1185">Reference proteome</keyword>
<dbReference type="PROSITE" id="PS51903">
    <property type="entry name" value="CLP_R"/>
    <property type="match status" value="1"/>
</dbReference>
<dbReference type="InterPro" id="IPR036628">
    <property type="entry name" value="Clp_N_dom_sf"/>
</dbReference>
<evidence type="ECO:0000256" key="2">
    <source>
        <dbReference type="ARBA" id="ARBA00022737"/>
    </source>
</evidence>
<proteinExistence type="inferred from homology"/>
<feature type="region of interest" description="Disordered" evidence="6">
    <location>
        <begin position="546"/>
        <end position="581"/>
    </location>
</feature>
<evidence type="ECO:0000313" key="8">
    <source>
        <dbReference type="EMBL" id="TQD75995.1"/>
    </source>
</evidence>
<dbReference type="PANTHER" id="PTHR43572:SF49">
    <property type="entry name" value="PROTEIN SMAX1-LIKE 8"/>
    <property type="match status" value="1"/>
</dbReference>
<dbReference type="STRING" id="106549.A0A540KP56"/>
<evidence type="ECO:0000256" key="3">
    <source>
        <dbReference type="ARBA" id="ARBA00023015"/>
    </source>
</evidence>
<comment type="similarity">
    <text evidence="1">Belongs to the ClpA/ClpB family.</text>
</comment>
<dbReference type="InterPro" id="IPR027417">
    <property type="entry name" value="P-loop_NTPase"/>
</dbReference>
<dbReference type="Pfam" id="PF26587">
    <property type="entry name" value="AAA_lid_SMAX1"/>
    <property type="match status" value="1"/>
</dbReference>
<dbReference type="EMBL" id="VIEB01001061">
    <property type="protein sequence ID" value="TQD75995.1"/>
    <property type="molecule type" value="Genomic_DNA"/>
</dbReference>
<dbReference type="SUPFAM" id="SSF52540">
    <property type="entry name" value="P-loop containing nucleoside triphosphate hydrolases"/>
    <property type="match status" value="1"/>
</dbReference>
<dbReference type="Gene3D" id="1.10.1780.10">
    <property type="entry name" value="Clp, N-terminal domain"/>
    <property type="match status" value="1"/>
</dbReference>
<organism evidence="8 9">
    <name type="scientific">Malus baccata</name>
    <name type="common">Siberian crab apple</name>
    <name type="synonym">Pyrus baccata</name>
    <dbReference type="NCBI Taxonomy" id="106549"/>
    <lineage>
        <taxon>Eukaryota</taxon>
        <taxon>Viridiplantae</taxon>
        <taxon>Streptophyta</taxon>
        <taxon>Embryophyta</taxon>
        <taxon>Tracheophyta</taxon>
        <taxon>Spermatophyta</taxon>
        <taxon>Magnoliopsida</taxon>
        <taxon>eudicotyledons</taxon>
        <taxon>Gunneridae</taxon>
        <taxon>Pentapetalae</taxon>
        <taxon>rosids</taxon>
        <taxon>fabids</taxon>
        <taxon>Rosales</taxon>
        <taxon>Rosaceae</taxon>
        <taxon>Amygdaloideae</taxon>
        <taxon>Maleae</taxon>
        <taxon>Malus</taxon>
    </lineage>
</organism>
<dbReference type="InterPro" id="IPR058954">
    <property type="entry name" value="AAA_lid_SMAX1"/>
</dbReference>
<dbReference type="Proteomes" id="UP000315295">
    <property type="component" value="Unassembled WGS sequence"/>
</dbReference>